<feature type="transmembrane region" description="Helical" evidence="1">
    <location>
        <begin position="178"/>
        <end position="198"/>
    </location>
</feature>
<comment type="caution">
    <text evidence="2">The sequence shown here is derived from an EMBL/GenBank/DDBJ whole genome shotgun (WGS) entry which is preliminary data.</text>
</comment>
<feature type="transmembrane region" description="Helical" evidence="1">
    <location>
        <begin position="149"/>
        <end position="172"/>
    </location>
</feature>
<dbReference type="AlphaFoldDB" id="A0A2T0RX11"/>
<gene>
    <name evidence="2" type="ORF">CLV70_11256</name>
</gene>
<dbReference type="RefSeq" id="WP_106128890.1">
    <property type="nucleotide sequence ID" value="NZ_PVZG01000012.1"/>
</dbReference>
<dbReference type="Proteomes" id="UP000239209">
    <property type="component" value="Unassembled WGS sequence"/>
</dbReference>
<proteinExistence type="predicted"/>
<keyword evidence="1" id="KW-0472">Membrane</keyword>
<dbReference type="Pfam" id="PF22564">
    <property type="entry name" value="HAAS"/>
    <property type="match status" value="1"/>
</dbReference>
<sequence length="211" mass="21945">MTSGPYSSDTAPLVHSDVLVLDYLAALWAATDDLEPELRDELMTTVADYIAMRRAANGPVPDHAQILHRLGPPEALAAAARRGRVPAHLRRPSREPVAPMPAPPQPSAGGEYAGIALLSAGSVMLPVIGPFAGMLLVSGSARWSTAQKTAAWVLSGGPVLLAFVLVVLSAMVGGGAESLMVGYLMMVAGGFVAALSLLPGLTARRHYPQGY</sequence>
<protein>
    <submittedName>
        <fullName evidence="2">Putative membrane protein</fullName>
    </submittedName>
</protein>
<evidence type="ECO:0000256" key="1">
    <source>
        <dbReference type="SAM" id="Phobius"/>
    </source>
</evidence>
<keyword evidence="1" id="KW-1133">Transmembrane helix</keyword>
<keyword evidence="1" id="KW-0812">Transmembrane</keyword>
<evidence type="ECO:0000313" key="3">
    <source>
        <dbReference type="Proteomes" id="UP000239209"/>
    </source>
</evidence>
<accession>A0A2T0RX11</accession>
<evidence type="ECO:0000313" key="2">
    <source>
        <dbReference type="EMBL" id="PRY25690.1"/>
    </source>
</evidence>
<keyword evidence="3" id="KW-1185">Reference proteome</keyword>
<name>A0A2T0RX11_9ACTN</name>
<dbReference type="EMBL" id="PVZG01000012">
    <property type="protein sequence ID" value="PRY25690.1"/>
    <property type="molecule type" value="Genomic_DNA"/>
</dbReference>
<reference evidence="2 3" key="1">
    <citation type="submission" date="2018-03" db="EMBL/GenBank/DDBJ databases">
        <title>Genomic Encyclopedia of Archaeal and Bacterial Type Strains, Phase II (KMG-II): from individual species to whole genera.</title>
        <authorList>
            <person name="Goeker M."/>
        </authorList>
    </citation>
    <scope>NUCLEOTIDE SEQUENCE [LARGE SCALE GENOMIC DNA]</scope>
    <source>
        <strain evidence="2 3">DSM 45348</strain>
    </source>
</reference>
<dbReference type="OrthoDB" id="3294573at2"/>
<organism evidence="2 3">
    <name type="scientific">Pseudosporangium ferrugineum</name>
    <dbReference type="NCBI Taxonomy" id="439699"/>
    <lineage>
        <taxon>Bacteria</taxon>
        <taxon>Bacillati</taxon>
        <taxon>Actinomycetota</taxon>
        <taxon>Actinomycetes</taxon>
        <taxon>Micromonosporales</taxon>
        <taxon>Micromonosporaceae</taxon>
        <taxon>Pseudosporangium</taxon>
    </lineage>
</organism>
<feature type="transmembrane region" description="Helical" evidence="1">
    <location>
        <begin position="112"/>
        <end position="137"/>
    </location>
</feature>